<evidence type="ECO:0000313" key="2">
    <source>
        <dbReference type="Proteomes" id="UP001190700"/>
    </source>
</evidence>
<evidence type="ECO:0000313" key="1">
    <source>
        <dbReference type="EMBL" id="KAK3240889.1"/>
    </source>
</evidence>
<comment type="caution">
    <text evidence="1">The sequence shown here is derived from an EMBL/GenBank/DDBJ whole genome shotgun (WGS) entry which is preliminary data.</text>
</comment>
<dbReference type="AlphaFoldDB" id="A0AAE0BS51"/>
<reference evidence="1 2" key="1">
    <citation type="journal article" date="2015" name="Genome Biol. Evol.">
        <title>Comparative Genomics of a Bacterivorous Green Alga Reveals Evolutionary Causalities and Consequences of Phago-Mixotrophic Mode of Nutrition.</title>
        <authorList>
            <person name="Burns J.A."/>
            <person name="Paasch A."/>
            <person name="Narechania A."/>
            <person name="Kim E."/>
        </authorList>
    </citation>
    <scope>NUCLEOTIDE SEQUENCE [LARGE SCALE GENOMIC DNA]</scope>
    <source>
        <strain evidence="1 2">PLY_AMNH</strain>
    </source>
</reference>
<organism evidence="1 2">
    <name type="scientific">Cymbomonas tetramitiformis</name>
    <dbReference type="NCBI Taxonomy" id="36881"/>
    <lineage>
        <taxon>Eukaryota</taxon>
        <taxon>Viridiplantae</taxon>
        <taxon>Chlorophyta</taxon>
        <taxon>Pyramimonadophyceae</taxon>
        <taxon>Pyramimonadales</taxon>
        <taxon>Pyramimonadaceae</taxon>
        <taxon>Cymbomonas</taxon>
    </lineage>
</organism>
<name>A0AAE0BS51_9CHLO</name>
<sequence>MSEFWIGNQWYMVDWINKTCIHADFGISIVRPDWFLSASSVQLPPQWLYESYASPSQNFYKVNGLHLPNTSQGEFFYYTHVDSGEPFRIKSPGADAIAGKTVMVDYVTFKAGDMGDYPFTLPPYCNSSLVKELSDVENSPPRVFDWKTISSWSRSKTSSTS</sequence>
<keyword evidence="2" id="KW-1185">Reference proteome</keyword>
<proteinExistence type="predicted"/>
<accession>A0AAE0BS51</accession>
<dbReference type="Proteomes" id="UP001190700">
    <property type="component" value="Unassembled WGS sequence"/>
</dbReference>
<dbReference type="EMBL" id="LGRX02033522">
    <property type="protein sequence ID" value="KAK3240889.1"/>
    <property type="molecule type" value="Genomic_DNA"/>
</dbReference>
<gene>
    <name evidence="1" type="ORF">CYMTET_49307</name>
</gene>
<protein>
    <submittedName>
        <fullName evidence="1">Uncharacterized protein</fullName>
    </submittedName>
</protein>